<keyword evidence="3" id="KW-1185">Reference proteome</keyword>
<protein>
    <submittedName>
        <fullName evidence="1">Uncharacterized protein</fullName>
    </submittedName>
</protein>
<proteinExistence type="predicted"/>
<dbReference type="EMBL" id="CAXAMN010014481">
    <property type="protein sequence ID" value="CAK9043535.1"/>
    <property type="molecule type" value="Genomic_DNA"/>
</dbReference>
<comment type="caution">
    <text evidence="1">The sequence shown here is derived from an EMBL/GenBank/DDBJ whole genome shotgun (WGS) entry which is preliminary data.</text>
</comment>
<dbReference type="EMBL" id="CAXAMN010014448">
    <property type="protein sequence ID" value="CAK9043482.1"/>
    <property type="molecule type" value="Genomic_DNA"/>
</dbReference>
<evidence type="ECO:0000313" key="3">
    <source>
        <dbReference type="Proteomes" id="UP001642484"/>
    </source>
</evidence>
<evidence type="ECO:0000313" key="2">
    <source>
        <dbReference type="EMBL" id="CAK9043535.1"/>
    </source>
</evidence>
<organism evidence="1 3">
    <name type="scientific">Durusdinium trenchii</name>
    <dbReference type="NCBI Taxonomy" id="1381693"/>
    <lineage>
        <taxon>Eukaryota</taxon>
        <taxon>Sar</taxon>
        <taxon>Alveolata</taxon>
        <taxon>Dinophyceae</taxon>
        <taxon>Suessiales</taxon>
        <taxon>Symbiodiniaceae</taxon>
        <taxon>Durusdinium</taxon>
    </lineage>
</organism>
<name>A0ABP0LW91_9DINO</name>
<accession>A0ABP0LW91</accession>
<sequence>MDSVQWLARGDDEKPIPTREAEDRESCVSALLGLVPAACLAESDYLLVARLLLSVHNDLQLFSLVQLPFCAHDATALRRYTHRRCLNVQEHKYHILRTFGNRPRAF</sequence>
<gene>
    <name evidence="1" type="ORF">CCMP2556_LOCUS23012</name>
    <name evidence="2" type="ORF">CCMP2556_LOCUS23033</name>
</gene>
<reference evidence="1 3" key="1">
    <citation type="submission" date="2024-02" db="EMBL/GenBank/DDBJ databases">
        <authorList>
            <person name="Chen Y."/>
            <person name="Shah S."/>
            <person name="Dougan E. K."/>
            <person name="Thang M."/>
            <person name="Chan C."/>
        </authorList>
    </citation>
    <scope>NUCLEOTIDE SEQUENCE [LARGE SCALE GENOMIC DNA]</scope>
</reference>
<dbReference type="Proteomes" id="UP001642484">
    <property type="component" value="Unassembled WGS sequence"/>
</dbReference>
<evidence type="ECO:0000313" key="1">
    <source>
        <dbReference type="EMBL" id="CAK9043482.1"/>
    </source>
</evidence>